<name>A0ABS7V047_9BACI</name>
<comment type="caution">
    <text evidence="2">The sequence shown here is derived from an EMBL/GenBank/DDBJ whole genome shotgun (WGS) entry which is preliminary data.</text>
</comment>
<gene>
    <name evidence="2" type="ORF">K9V48_26340</name>
</gene>
<sequence>MLRLILELFRIIAIIFILGSLLGALVNVFYASIEINLDNTTGGWFVGVAILLLLFVLYRNRLQFSGFYKGKGKEKLSKKISVSLICFSIVMIVVAPFFR</sequence>
<reference evidence="2" key="1">
    <citation type="submission" date="2024-05" db="EMBL/GenBank/DDBJ databases">
        <title>Metabacillus sp. nov., isolated from the rhizosphere soil of tomato plants.</title>
        <authorList>
            <person name="Ma R."/>
        </authorList>
    </citation>
    <scope>NUCLEOTIDE SEQUENCE</scope>
    <source>
        <strain evidence="2">DBTR6</strain>
    </source>
</reference>
<keyword evidence="1" id="KW-0472">Membrane</keyword>
<accession>A0ABS7V047</accession>
<dbReference type="Proteomes" id="UP001165287">
    <property type="component" value="Unassembled WGS sequence"/>
</dbReference>
<proteinExistence type="predicted"/>
<protein>
    <submittedName>
        <fullName evidence="2">Uncharacterized protein</fullName>
    </submittedName>
</protein>
<dbReference type="RefSeq" id="WP_224142051.1">
    <property type="nucleotide sequence ID" value="NZ_JAIQUM010000131.1"/>
</dbReference>
<keyword evidence="1" id="KW-0812">Transmembrane</keyword>
<feature type="transmembrane region" description="Helical" evidence="1">
    <location>
        <begin position="80"/>
        <end position="98"/>
    </location>
</feature>
<keyword evidence="3" id="KW-1185">Reference proteome</keyword>
<evidence type="ECO:0000256" key="1">
    <source>
        <dbReference type="SAM" id="Phobius"/>
    </source>
</evidence>
<keyword evidence="1" id="KW-1133">Transmembrane helix</keyword>
<evidence type="ECO:0000313" key="3">
    <source>
        <dbReference type="Proteomes" id="UP001165287"/>
    </source>
</evidence>
<feature type="transmembrane region" description="Helical" evidence="1">
    <location>
        <begin position="42"/>
        <end position="59"/>
    </location>
</feature>
<evidence type="ECO:0000313" key="2">
    <source>
        <dbReference type="EMBL" id="MBZ5753644.1"/>
    </source>
</evidence>
<dbReference type="EMBL" id="JAIQUM010000131">
    <property type="protein sequence ID" value="MBZ5753644.1"/>
    <property type="molecule type" value="Genomic_DNA"/>
</dbReference>
<feature type="transmembrane region" description="Helical" evidence="1">
    <location>
        <begin position="12"/>
        <end position="30"/>
    </location>
</feature>
<organism evidence="2 3">
    <name type="scientific">Metabacillus rhizolycopersici</name>
    <dbReference type="NCBI Taxonomy" id="2875709"/>
    <lineage>
        <taxon>Bacteria</taxon>
        <taxon>Bacillati</taxon>
        <taxon>Bacillota</taxon>
        <taxon>Bacilli</taxon>
        <taxon>Bacillales</taxon>
        <taxon>Bacillaceae</taxon>
        <taxon>Metabacillus</taxon>
    </lineage>
</organism>